<dbReference type="PROSITE" id="PS51257">
    <property type="entry name" value="PROKAR_LIPOPROTEIN"/>
    <property type="match status" value="1"/>
</dbReference>
<evidence type="ECO:0000313" key="4">
    <source>
        <dbReference type="Proteomes" id="UP000598996"/>
    </source>
</evidence>
<comment type="caution">
    <text evidence="3">The sequence shown here is derived from an EMBL/GenBank/DDBJ whole genome shotgun (WGS) entry which is preliminary data.</text>
</comment>
<dbReference type="InterPro" id="IPR036465">
    <property type="entry name" value="vWFA_dom_sf"/>
</dbReference>
<dbReference type="InterPro" id="IPR002035">
    <property type="entry name" value="VWF_A"/>
</dbReference>
<evidence type="ECO:0000259" key="2">
    <source>
        <dbReference type="PROSITE" id="PS50234"/>
    </source>
</evidence>
<dbReference type="EMBL" id="JAENHO010000009">
    <property type="protein sequence ID" value="MBL7258813.1"/>
    <property type="molecule type" value="Genomic_DNA"/>
</dbReference>
<dbReference type="SUPFAM" id="SSF53300">
    <property type="entry name" value="vWA-like"/>
    <property type="match status" value="1"/>
</dbReference>
<protein>
    <submittedName>
        <fullName evidence="3">VWA domain-containing protein</fullName>
    </submittedName>
</protein>
<proteinExistence type="predicted"/>
<sequence length="566" mass="60961">MTKDLGRANRILTTALSFVLGCAVAFGLGAFFLPSGDKCHGTDLEVWSSTEPGLARADTTAGFGQLQEAAKTYGCIRVVPLSSGFAQQRIAASLESGGADQPDVWLPTHSFWNSLLDRDDRYDDSLGSFTTSKMRLYVKFGTPLASALSGSGSVAWRDLATRASAGQLDLVKENALNSTSGAMATILAFEAAAGGDSGISADDVRAGKLDTYAAPLERSVASYPGEIVEFLSSFKPPIDTAALPNAMIVEEAVYEGFPGLTQHYRGVELAGPNPTLDHPFLKRPELDKNKADLADAFHKTLMTSTWQDRLDKAGFESTDDHALTRRDGAVVEAILERWRETLRKRISLAITLDQSGSTEPHKRQLAGAMTAALRSLSATDRVAFYGFPGAAGAVYEPLSGGFADPTQLTVPNVPNRGGSSPVIESVRETADLVRDQVGANADNPRKQAVIVFTDGEQAGAGSTREQQRDTERIRSYRDAGVQVFFVLVGQKPLCAIDRIYSTLPSDCRNSGNRPAKLDQDERRWVYCIADRPDCPTPLPSQQGKSDEEHIRAIVKQIFDQLGGAPI</sequence>
<keyword evidence="4" id="KW-1185">Reference proteome</keyword>
<evidence type="ECO:0000313" key="3">
    <source>
        <dbReference type="EMBL" id="MBL7258813.1"/>
    </source>
</evidence>
<evidence type="ECO:0000256" key="1">
    <source>
        <dbReference type="SAM" id="Phobius"/>
    </source>
</evidence>
<dbReference type="Proteomes" id="UP000598996">
    <property type="component" value="Unassembled WGS sequence"/>
</dbReference>
<dbReference type="Gene3D" id="3.40.50.410">
    <property type="entry name" value="von Willebrand factor, type A domain"/>
    <property type="match status" value="1"/>
</dbReference>
<dbReference type="RefSeq" id="WP_202995466.1">
    <property type="nucleotide sequence ID" value="NZ_JAENHO010000009.1"/>
</dbReference>
<feature type="domain" description="VWFA" evidence="2">
    <location>
        <begin position="347"/>
        <end position="490"/>
    </location>
</feature>
<keyword evidence="1" id="KW-0812">Transmembrane</keyword>
<dbReference type="PROSITE" id="PS50234">
    <property type="entry name" value="VWFA"/>
    <property type="match status" value="1"/>
</dbReference>
<feature type="transmembrane region" description="Helical" evidence="1">
    <location>
        <begin position="12"/>
        <end position="33"/>
    </location>
</feature>
<dbReference type="CDD" id="cd00198">
    <property type="entry name" value="vWFA"/>
    <property type="match status" value="1"/>
</dbReference>
<accession>A0ABS1VWV3</accession>
<gene>
    <name evidence="3" type="ORF">JKJ07_31330</name>
</gene>
<name>A0ABS1VWV3_9ACTN</name>
<keyword evidence="1" id="KW-1133">Transmembrane helix</keyword>
<organism evidence="3 4">
    <name type="scientific">Paractinoplanes lichenicola</name>
    <dbReference type="NCBI Taxonomy" id="2802976"/>
    <lineage>
        <taxon>Bacteria</taxon>
        <taxon>Bacillati</taxon>
        <taxon>Actinomycetota</taxon>
        <taxon>Actinomycetes</taxon>
        <taxon>Micromonosporales</taxon>
        <taxon>Micromonosporaceae</taxon>
        <taxon>Paractinoplanes</taxon>
    </lineage>
</organism>
<reference evidence="3 4" key="1">
    <citation type="submission" date="2021-01" db="EMBL/GenBank/DDBJ databases">
        <title>Actinoplanes sp. nov. LDG1-01 isolated from lichen.</title>
        <authorList>
            <person name="Saeng-In P."/>
            <person name="Phongsopitanun W."/>
            <person name="Kanchanasin P."/>
            <person name="Yuki M."/>
            <person name="Kudo T."/>
            <person name="Ohkuma M."/>
            <person name="Tanasupawat S."/>
        </authorList>
    </citation>
    <scope>NUCLEOTIDE SEQUENCE [LARGE SCALE GENOMIC DNA]</scope>
    <source>
        <strain evidence="3 4">LDG1-01</strain>
    </source>
</reference>
<keyword evidence="1" id="KW-0472">Membrane</keyword>